<evidence type="ECO:0000313" key="2">
    <source>
        <dbReference type="Proteomes" id="UP000292974"/>
    </source>
</evidence>
<evidence type="ECO:0000313" key="1">
    <source>
        <dbReference type="EMBL" id="TAY41468.1"/>
    </source>
</evidence>
<sequence length="777" mass="88580">MANPTPTSSETFQRKIASFCEIRLSPLLQPRSIENLTSYLLGLIGHYAYPPMKSGKLDWQEIALACDLTNELTADVKRTAQHGFDAISRWLAANKATVATGARLAEKQKPTQRLPRNRQAAAIPSAPAMKHSAKTGPQPAAIEEFPSPLFDRWEDPVSFQASLELHMRRFGESYYYLHRAVIRPDETFDSKTILSWLKGTKVPRTIDSLEVLWRIERRYRLPSGYFKAKIPHQSRSASGHDLGDDISPAERRRLAWHLPDNFNSLPFTKREEILEWVRRVIISGSTDYRRFQAAASKQRYAIRFPAMAYGGRADIRSLKQTLAQSFATAGDIEDPDILSGVIEAPPRLAMEMADLLVFKTATLTTIGFQRNGVWGEETASQKLEHLGLMFGALVASPNGEIAGRGVPLGALTFGMLVFPGIWDWYLQWRERRRGFFTAWEADMLSISLSLTREETGWLRQHPELIERVVPIEGLVTAEEIAFAKRDWHACCDAFHKHARNRIKEIQRVMRVHRDPFEPIMCVLEAPSPLAEYRKITDEILMRMPDKDRYPRAAAESVRSFLMLRLGLHLGLRQKNLRQLLLCPRGHFPTSERRLEEMRRGELRWSERDHGWEVLIPANAFKNAHSSFFGSKPFRLVLPDLLDLYYHIGAYIDRHRGVLLGDGTDPGTFFVKTVKQTSKDAAYDQTTFYEAWRLTIQRYGIYNPYTGRGALPGLLPHGPHNVRDVLATHILKLTGSYEQASYAIQDTPDMIQQHYGRFLPQDKAALAARILNQVWEAA</sequence>
<dbReference type="GO" id="GO:0015074">
    <property type="term" value="P:DNA integration"/>
    <property type="evidence" value="ECO:0007669"/>
    <property type="project" value="InterPro"/>
</dbReference>
<reference evidence="1 2" key="1">
    <citation type="submission" date="2019-02" db="EMBL/GenBank/DDBJ databases">
        <title>The genomic architecture of introgression among sibling species of bacteria.</title>
        <authorList>
            <person name="Cavassim M.I.A."/>
            <person name="Moeskjaer S."/>
            <person name="Moslemi C."/>
            <person name="Fields B."/>
            <person name="Bachmann A."/>
            <person name="Vilhjalmsson B."/>
            <person name="Schierup M.H."/>
            <person name="Young J.P.W."/>
            <person name="Andersen S.U."/>
        </authorList>
    </citation>
    <scope>NUCLEOTIDE SEQUENCE [LARGE SCALE GENOMIC DNA]</scope>
    <source>
        <strain evidence="1 2">SM135B</strain>
    </source>
</reference>
<dbReference type="Proteomes" id="UP000292974">
    <property type="component" value="Unassembled WGS sequence"/>
</dbReference>
<accession>A0A7M3DIE5</accession>
<comment type="caution">
    <text evidence="1">The sequence shown here is derived from an EMBL/GenBank/DDBJ whole genome shotgun (WGS) entry which is preliminary data.</text>
</comment>
<dbReference type="GO" id="GO:0006310">
    <property type="term" value="P:DNA recombination"/>
    <property type="evidence" value="ECO:0007669"/>
    <property type="project" value="InterPro"/>
</dbReference>
<proteinExistence type="predicted"/>
<gene>
    <name evidence="1" type="ORF">ELH90_38085</name>
</gene>
<dbReference type="Gene3D" id="1.10.443.10">
    <property type="entry name" value="Intergrase catalytic core"/>
    <property type="match status" value="1"/>
</dbReference>
<protein>
    <submittedName>
        <fullName evidence="1">Uncharacterized protein</fullName>
    </submittedName>
</protein>
<dbReference type="EMBL" id="SIOP01000008">
    <property type="protein sequence ID" value="TAY41468.1"/>
    <property type="molecule type" value="Genomic_DNA"/>
</dbReference>
<name>A0A7M3DIE5_RHILE</name>
<dbReference type="AlphaFoldDB" id="A0A7M3DIE5"/>
<dbReference type="GO" id="GO:0003677">
    <property type="term" value="F:DNA binding"/>
    <property type="evidence" value="ECO:0007669"/>
    <property type="project" value="InterPro"/>
</dbReference>
<dbReference type="RefSeq" id="WP_130666331.1">
    <property type="nucleotide sequence ID" value="NZ_SILA01000004.1"/>
</dbReference>
<dbReference type="InterPro" id="IPR013762">
    <property type="entry name" value="Integrase-like_cat_sf"/>
</dbReference>
<organism evidence="1 2">
    <name type="scientific">Rhizobium leguminosarum</name>
    <dbReference type="NCBI Taxonomy" id="384"/>
    <lineage>
        <taxon>Bacteria</taxon>
        <taxon>Pseudomonadati</taxon>
        <taxon>Pseudomonadota</taxon>
        <taxon>Alphaproteobacteria</taxon>
        <taxon>Hyphomicrobiales</taxon>
        <taxon>Rhizobiaceae</taxon>
        <taxon>Rhizobium/Agrobacterium group</taxon>
        <taxon>Rhizobium</taxon>
    </lineage>
</organism>